<keyword evidence="3" id="KW-1185">Reference proteome</keyword>
<feature type="compositionally biased region" description="Pro residues" evidence="1">
    <location>
        <begin position="160"/>
        <end position="170"/>
    </location>
</feature>
<feature type="compositionally biased region" description="Low complexity" evidence="1">
    <location>
        <begin position="35"/>
        <end position="53"/>
    </location>
</feature>
<feature type="compositionally biased region" description="Low complexity" evidence="1">
    <location>
        <begin position="96"/>
        <end position="108"/>
    </location>
</feature>
<name>A0AAV1J629_9NEOP</name>
<feature type="compositionally biased region" description="Low complexity" evidence="1">
    <location>
        <begin position="127"/>
        <end position="137"/>
    </location>
</feature>
<protein>
    <submittedName>
        <fullName evidence="2">Uncharacterized protein</fullName>
    </submittedName>
</protein>
<sequence>MERDSKMLGLEDRRILEILREKHPEVFLNIKREVASSVAPPSHPSRAASPCAAITPPVAATPRSPSPLSRAASDAASIHNAVCVPPTPPSAEHSDSPMSECNSSSSSSDSDDSFKTVTGKRKKKRSAPQALQASPPAKRILAPVAPSSGPKPLMSLVIEPPSPSVEPPTPSVASQRGPKLPPPVVIRDKAVWTSVSARCIHSILDYNRKQINYKAGQAPREADFIKKLTVLLTSVVLRYEFVFGSPG</sequence>
<reference evidence="2 3" key="1">
    <citation type="submission" date="2023-11" db="EMBL/GenBank/DDBJ databases">
        <authorList>
            <person name="Okamura Y."/>
        </authorList>
    </citation>
    <scope>NUCLEOTIDE SEQUENCE [LARGE SCALE GENOMIC DNA]</scope>
</reference>
<organism evidence="2 3">
    <name type="scientific">Leptosia nina</name>
    <dbReference type="NCBI Taxonomy" id="320188"/>
    <lineage>
        <taxon>Eukaryota</taxon>
        <taxon>Metazoa</taxon>
        <taxon>Ecdysozoa</taxon>
        <taxon>Arthropoda</taxon>
        <taxon>Hexapoda</taxon>
        <taxon>Insecta</taxon>
        <taxon>Pterygota</taxon>
        <taxon>Neoptera</taxon>
        <taxon>Endopterygota</taxon>
        <taxon>Lepidoptera</taxon>
        <taxon>Glossata</taxon>
        <taxon>Ditrysia</taxon>
        <taxon>Papilionoidea</taxon>
        <taxon>Pieridae</taxon>
        <taxon>Pierinae</taxon>
        <taxon>Leptosia</taxon>
    </lineage>
</organism>
<dbReference type="AlphaFoldDB" id="A0AAV1J629"/>
<dbReference type="Proteomes" id="UP001497472">
    <property type="component" value="Unassembled WGS sequence"/>
</dbReference>
<evidence type="ECO:0000313" key="2">
    <source>
        <dbReference type="EMBL" id="CAK1543430.1"/>
    </source>
</evidence>
<proteinExistence type="predicted"/>
<evidence type="ECO:0000256" key="1">
    <source>
        <dbReference type="SAM" id="MobiDB-lite"/>
    </source>
</evidence>
<dbReference type="EMBL" id="CAVLEF010000004">
    <property type="protein sequence ID" value="CAK1543430.1"/>
    <property type="molecule type" value="Genomic_DNA"/>
</dbReference>
<feature type="region of interest" description="Disordered" evidence="1">
    <location>
        <begin position="35"/>
        <end position="180"/>
    </location>
</feature>
<evidence type="ECO:0000313" key="3">
    <source>
        <dbReference type="Proteomes" id="UP001497472"/>
    </source>
</evidence>
<feature type="compositionally biased region" description="Low complexity" evidence="1">
    <location>
        <begin position="60"/>
        <end position="77"/>
    </location>
</feature>
<accession>A0AAV1J629</accession>
<gene>
    <name evidence="2" type="ORF">LNINA_LOCUS3245</name>
</gene>
<comment type="caution">
    <text evidence="2">The sequence shown here is derived from an EMBL/GenBank/DDBJ whole genome shotgun (WGS) entry which is preliminary data.</text>
</comment>